<dbReference type="GO" id="GO:0005829">
    <property type="term" value="C:cytosol"/>
    <property type="evidence" value="ECO:0007669"/>
    <property type="project" value="TreeGrafter"/>
</dbReference>
<dbReference type="Proteomes" id="UP000017746">
    <property type="component" value="Chromosome"/>
</dbReference>
<dbReference type="eggNOG" id="COG0561">
    <property type="taxonomic scope" value="Bacteria"/>
</dbReference>
<dbReference type="AlphaFoldDB" id="U5VSG1"/>
<name>U5VSG1_9ACTN</name>
<dbReference type="RefSeq" id="WP_023359283.1">
    <property type="nucleotide sequence ID" value="NC_022657.1"/>
</dbReference>
<evidence type="ECO:0000313" key="2">
    <source>
        <dbReference type="Proteomes" id="UP000017746"/>
    </source>
</evidence>
<dbReference type="KEGG" id="afs:AFR_07315"/>
<dbReference type="OrthoDB" id="3180855at2"/>
<dbReference type="HOGENOM" id="CLU_044146_0_0_11"/>
<dbReference type="GO" id="GO:0000287">
    <property type="term" value="F:magnesium ion binding"/>
    <property type="evidence" value="ECO:0007669"/>
    <property type="project" value="TreeGrafter"/>
</dbReference>
<gene>
    <name evidence="1" type="ORF">AFR_07315</name>
</gene>
<organism evidence="1 2">
    <name type="scientific">Actinoplanes friuliensis DSM 7358</name>
    <dbReference type="NCBI Taxonomy" id="1246995"/>
    <lineage>
        <taxon>Bacteria</taxon>
        <taxon>Bacillati</taxon>
        <taxon>Actinomycetota</taxon>
        <taxon>Actinomycetes</taxon>
        <taxon>Micromonosporales</taxon>
        <taxon>Micromonosporaceae</taxon>
        <taxon>Actinoplanes</taxon>
    </lineage>
</organism>
<dbReference type="PANTHER" id="PTHR10000:SF8">
    <property type="entry name" value="HAD SUPERFAMILY HYDROLASE-LIKE, TYPE 3"/>
    <property type="match status" value="1"/>
</dbReference>
<dbReference type="EMBL" id="CP006272">
    <property type="protein sequence ID" value="AGZ39752.1"/>
    <property type="molecule type" value="Genomic_DNA"/>
</dbReference>
<evidence type="ECO:0000313" key="1">
    <source>
        <dbReference type="EMBL" id="AGZ39752.1"/>
    </source>
</evidence>
<keyword evidence="2" id="KW-1185">Reference proteome</keyword>
<dbReference type="PATRIC" id="fig|1246995.3.peg.1493"/>
<protein>
    <submittedName>
        <fullName evidence="1">Uncharacterized protein</fullName>
    </submittedName>
</protein>
<dbReference type="Gene3D" id="3.30.1240.10">
    <property type="match status" value="1"/>
</dbReference>
<proteinExistence type="predicted"/>
<dbReference type="Gene3D" id="3.40.50.1000">
    <property type="entry name" value="HAD superfamily/HAD-like"/>
    <property type="match status" value="1"/>
</dbReference>
<dbReference type="SUPFAM" id="SSF56784">
    <property type="entry name" value="HAD-like"/>
    <property type="match status" value="1"/>
</dbReference>
<reference evidence="1 2" key="1">
    <citation type="journal article" date="2014" name="J. Biotechnol.">
        <title>Complete genome sequence of the actinobacterium Actinoplanes friuliensis HAG 010964, producer of the lipopeptide antibiotic friulimycin.</title>
        <authorList>
            <person name="Ruckert C."/>
            <person name="Szczepanowski R."/>
            <person name="Albersmeier A."/>
            <person name="Goesmann A."/>
            <person name="Fischer N."/>
            <person name="Steinkamper A."/>
            <person name="Puhler A."/>
            <person name="Biener R."/>
            <person name="Schwartz D."/>
            <person name="Kalinowski J."/>
        </authorList>
    </citation>
    <scope>NUCLEOTIDE SEQUENCE [LARGE SCALE GENOMIC DNA]</scope>
    <source>
        <strain evidence="1 2">DSM 7358</strain>
    </source>
</reference>
<dbReference type="Pfam" id="PF08282">
    <property type="entry name" value="Hydrolase_3"/>
    <property type="match status" value="1"/>
</dbReference>
<sequence>MTLDAVVTDLDGTIIRADGTITEATLSACRTLQARGIPVIAATARTPAGIRALTTLTPHLTLAVCCGGSVGYAPAGETVLWQDVVHADAISGLLAYVRESLPGAGVAAYDGSSWRMTEEYLAIRTSPHNGPTAVVPMEALADVAACGMTLCHPVLRPEEIIAELEQRGLALSLSYAGPELVEIAAAGIDKASGVARALREVRVPGERAVAFGDMPIDIPMFTVVGTSVAMADSPPAVLSAATMVTATVEEDGFTTALTDLGLLPRG</sequence>
<dbReference type="PANTHER" id="PTHR10000">
    <property type="entry name" value="PHOSPHOSERINE PHOSPHATASE"/>
    <property type="match status" value="1"/>
</dbReference>
<dbReference type="InterPro" id="IPR036412">
    <property type="entry name" value="HAD-like_sf"/>
</dbReference>
<dbReference type="STRING" id="1246995.AFR_07315"/>
<dbReference type="InterPro" id="IPR023214">
    <property type="entry name" value="HAD_sf"/>
</dbReference>
<dbReference type="GO" id="GO:0016791">
    <property type="term" value="F:phosphatase activity"/>
    <property type="evidence" value="ECO:0007669"/>
    <property type="project" value="TreeGrafter"/>
</dbReference>
<accession>U5VSG1</accession>